<reference evidence="2 3" key="2">
    <citation type="journal article" date="2009" name="PLoS ONE">
        <title>An integrated genetic and cytogenetic map of the cucumber genome.</title>
        <authorList>
            <person name="Ren Y."/>
            <person name="Zhang Z."/>
            <person name="Liu J."/>
            <person name="Staub J.E."/>
            <person name="Han Y."/>
            <person name="Cheng Z."/>
            <person name="Li X."/>
            <person name="Lu J."/>
            <person name="Miao H."/>
            <person name="Kang H."/>
            <person name="Xie B."/>
            <person name="Gu X."/>
            <person name="Wang X."/>
            <person name="Du Y."/>
            <person name="Jin W."/>
            <person name="Huang S."/>
        </authorList>
    </citation>
    <scope>NUCLEOTIDE SEQUENCE [LARGE SCALE GENOMIC DNA]</scope>
    <source>
        <strain evidence="3">cv. 9930</strain>
    </source>
</reference>
<sequence length="68" mass="7600">MIRCGGWKWKEGETQVAVGFRYGGDTSRGGKGGVGEKGDTWRGGAAHGRQIAGRRRIQCRRWEMCKCR</sequence>
<keyword evidence="3" id="KW-1185">Reference proteome</keyword>
<dbReference type="EMBL" id="CM002922">
    <property type="protein sequence ID" value="KGN65755.1"/>
    <property type="molecule type" value="Genomic_DNA"/>
</dbReference>
<organism evidence="2 3">
    <name type="scientific">Cucumis sativus</name>
    <name type="common">Cucumber</name>
    <dbReference type="NCBI Taxonomy" id="3659"/>
    <lineage>
        <taxon>Eukaryota</taxon>
        <taxon>Viridiplantae</taxon>
        <taxon>Streptophyta</taxon>
        <taxon>Embryophyta</taxon>
        <taxon>Tracheophyta</taxon>
        <taxon>Spermatophyta</taxon>
        <taxon>Magnoliopsida</taxon>
        <taxon>eudicotyledons</taxon>
        <taxon>Gunneridae</taxon>
        <taxon>Pentapetalae</taxon>
        <taxon>rosids</taxon>
        <taxon>fabids</taxon>
        <taxon>Cucurbitales</taxon>
        <taxon>Cucurbitaceae</taxon>
        <taxon>Benincaseae</taxon>
        <taxon>Cucumis</taxon>
    </lineage>
</organism>
<dbReference type="AlphaFoldDB" id="A0A0A0LUZ7"/>
<proteinExistence type="predicted"/>
<name>A0A0A0LUZ7_CUCSA</name>
<accession>A0A0A0LUZ7</accession>
<evidence type="ECO:0000256" key="1">
    <source>
        <dbReference type="SAM" id="MobiDB-lite"/>
    </source>
</evidence>
<dbReference type="Proteomes" id="UP000029981">
    <property type="component" value="Chromosome 1"/>
</dbReference>
<protein>
    <submittedName>
        <fullName evidence="2">Uncharacterized protein</fullName>
    </submittedName>
</protein>
<reference evidence="2 3" key="3">
    <citation type="journal article" date="2010" name="BMC Genomics">
        <title>Transcriptome sequencing and comparative analysis of cucumber flowers with different sex types.</title>
        <authorList>
            <person name="Guo S."/>
            <person name="Zheng Y."/>
            <person name="Joung J.G."/>
            <person name="Liu S."/>
            <person name="Zhang Z."/>
            <person name="Crasta O.R."/>
            <person name="Sobral B.W."/>
            <person name="Xu Y."/>
            <person name="Huang S."/>
            <person name="Fei Z."/>
        </authorList>
    </citation>
    <scope>NUCLEOTIDE SEQUENCE [LARGE SCALE GENOMIC DNA]</scope>
    <source>
        <strain evidence="3">cv. 9930</strain>
    </source>
</reference>
<dbReference type="Gramene" id="KGN65755">
    <property type="protein sequence ID" value="KGN65755"/>
    <property type="gene ID" value="Csa_1G525260"/>
</dbReference>
<reference evidence="2 3" key="4">
    <citation type="journal article" date="2011" name="BMC Genomics">
        <title>RNA-Seq improves annotation of protein-coding genes in the cucumber genome.</title>
        <authorList>
            <person name="Li Z."/>
            <person name="Zhang Z."/>
            <person name="Yan P."/>
            <person name="Huang S."/>
            <person name="Fei Z."/>
            <person name="Lin K."/>
        </authorList>
    </citation>
    <scope>NUCLEOTIDE SEQUENCE [LARGE SCALE GENOMIC DNA]</scope>
    <source>
        <strain evidence="3">cv. 9930</strain>
    </source>
</reference>
<evidence type="ECO:0000313" key="3">
    <source>
        <dbReference type="Proteomes" id="UP000029981"/>
    </source>
</evidence>
<evidence type="ECO:0000313" key="2">
    <source>
        <dbReference type="EMBL" id="KGN65755.1"/>
    </source>
</evidence>
<feature type="region of interest" description="Disordered" evidence="1">
    <location>
        <begin position="28"/>
        <end position="47"/>
    </location>
</feature>
<gene>
    <name evidence="2" type="ORF">Csa_1G525260</name>
</gene>
<reference evidence="2 3" key="1">
    <citation type="journal article" date="2009" name="Nat. Genet.">
        <title>The genome of the cucumber, Cucumis sativus L.</title>
        <authorList>
            <person name="Huang S."/>
            <person name="Li R."/>
            <person name="Zhang Z."/>
            <person name="Li L."/>
            <person name="Gu X."/>
            <person name="Fan W."/>
            <person name="Lucas W.J."/>
            <person name="Wang X."/>
            <person name="Xie B."/>
            <person name="Ni P."/>
            <person name="Ren Y."/>
            <person name="Zhu H."/>
            <person name="Li J."/>
            <person name="Lin K."/>
            <person name="Jin W."/>
            <person name="Fei Z."/>
            <person name="Li G."/>
            <person name="Staub J."/>
            <person name="Kilian A."/>
            <person name="van der Vossen E.A."/>
            <person name="Wu Y."/>
            <person name="Guo J."/>
            <person name="He J."/>
            <person name="Jia Z."/>
            <person name="Ren Y."/>
            <person name="Tian G."/>
            <person name="Lu Y."/>
            <person name="Ruan J."/>
            <person name="Qian W."/>
            <person name="Wang M."/>
            <person name="Huang Q."/>
            <person name="Li B."/>
            <person name="Xuan Z."/>
            <person name="Cao J."/>
            <person name="Asan"/>
            <person name="Wu Z."/>
            <person name="Zhang J."/>
            <person name="Cai Q."/>
            <person name="Bai Y."/>
            <person name="Zhao B."/>
            <person name="Han Y."/>
            <person name="Li Y."/>
            <person name="Li X."/>
            <person name="Wang S."/>
            <person name="Shi Q."/>
            <person name="Liu S."/>
            <person name="Cho W.K."/>
            <person name="Kim J.Y."/>
            <person name="Xu Y."/>
            <person name="Heller-Uszynska K."/>
            <person name="Miao H."/>
            <person name="Cheng Z."/>
            <person name="Zhang S."/>
            <person name="Wu J."/>
            <person name="Yang Y."/>
            <person name="Kang H."/>
            <person name="Li M."/>
            <person name="Liang H."/>
            <person name="Ren X."/>
            <person name="Shi Z."/>
            <person name="Wen M."/>
            <person name="Jian M."/>
            <person name="Yang H."/>
            <person name="Zhang G."/>
            <person name="Yang Z."/>
            <person name="Chen R."/>
            <person name="Liu S."/>
            <person name="Li J."/>
            <person name="Ma L."/>
            <person name="Liu H."/>
            <person name="Zhou Y."/>
            <person name="Zhao J."/>
            <person name="Fang X."/>
            <person name="Li G."/>
            <person name="Fang L."/>
            <person name="Li Y."/>
            <person name="Liu D."/>
            <person name="Zheng H."/>
            <person name="Zhang Y."/>
            <person name="Qin N."/>
            <person name="Li Z."/>
            <person name="Yang G."/>
            <person name="Yang S."/>
            <person name="Bolund L."/>
            <person name="Kristiansen K."/>
            <person name="Zheng H."/>
            <person name="Li S."/>
            <person name="Zhang X."/>
            <person name="Yang H."/>
            <person name="Wang J."/>
            <person name="Sun R."/>
            <person name="Zhang B."/>
            <person name="Jiang S."/>
            <person name="Wang J."/>
            <person name="Du Y."/>
            <person name="Li S."/>
        </authorList>
    </citation>
    <scope>NUCLEOTIDE SEQUENCE [LARGE SCALE GENOMIC DNA]</scope>
    <source>
        <strain evidence="3">cv. 9930</strain>
    </source>
</reference>